<comment type="caution">
    <text evidence="1">The sequence shown here is derived from an EMBL/GenBank/DDBJ whole genome shotgun (WGS) entry which is preliminary data.</text>
</comment>
<dbReference type="EMBL" id="PYAS01000009">
    <property type="protein sequence ID" value="PSL26794.1"/>
    <property type="molecule type" value="Genomic_DNA"/>
</dbReference>
<keyword evidence="2" id="KW-1185">Reference proteome</keyword>
<dbReference type="AlphaFoldDB" id="A0A2P8FYK8"/>
<name>A0A2P8FYK8_9BACT</name>
<protein>
    <submittedName>
        <fullName evidence="1">Uncharacterized protein</fullName>
    </submittedName>
</protein>
<reference evidence="1 2" key="1">
    <citation type="submission" date="2018-03" db="EMBL/GenBank/DDBJ databases">
        <title>Genomic Encyclopedia of Archaeal and Bacterial Type Strains, Phase II (KMG-II): from individual species to whole genera.</title>
        <authorList>
            <person name="Goeker M."/>
        </authorList>
    </citation>
    <scope>NUCLEOTIDE SEQUENCE [LARGE SCALE GENOMIC DNA]</scope>
    <source>
        <strain evidence="1 2">DSM 29057</strain>
    </source>
</reference>
<dbReference type="OrthoDB" id="963377at2"/>
<evidence type="ECO:0000313" key="2">
    <source>
        <dbReference type="Proteomes" id="UP000241964"/>
    </source>
</evidence>
<dbReference type="Proteomes" id="UP000241964">
    <property type="component" value="Unassembled WGS sequence"/>
</dbReference>
<accession>A0A2P8FYK8</accession>
<gene>
    <name evidence="1" type="ORF">CLV60_109288</name>
</gene>
<organism evidence="1 2">
    <name type="scientific">Dyadobacter jiangsuensis</name>
    <dbReference type="NCBI Taxonomy" id="1591085"/>
    <lineage>
        <taxon>Bacteria</taxon>
        <taxon>Pseudomonadati</taxon>
        <taxon>Bacteroidota</taxon>
        <taxon>Cytophagia</taxon>
        <taxon>Cytophagales</taxon>
        <taxon>Spirosomataceae</taxon>
        <taxon>Dyadobacter</taxon>
    </lineage>
</organism>
<evidence type="ECO:0000313" key="1">
    <source>
        <dbReference type="EMBL" id="PSL26794.1"/>
    </source>
</evidence>
<sequence length="90" mass="10309">MHIETSLDDPALVPIKQRLLHRFAKAKEAVGPRWREMLAQHDPFFDTRTGEAYMRSVAQAYSDARRGHVDRIERVTRALERIAGIPSSPI</sequence>
<dbReference type="RefSeq" id="WP_106597123.1">
    <property type="nucleotide sequence ID" value="NZ_PYAS01000009.1"/>
</dbReference>
<proteinExistence type="predicted"/>